<gene>
    <name evidence="2" type="ORF">AURDEDRAFT_175824</name>
</gene>
<evidence type="ECO:0008006" key="4">
    <source>
        <dbReference type="Google" id="ProtNLM"/>
    </source>
</evidence>
<feature type="signal peptide" evidence="1">
    <location>
        <begin position="1"/>
        <end position="17"/>
    </location>
</feature>
<name>J0WSF3_AURST</name>
<organism evidence="2 3">
    <name type="scientific">Auricularia subglabra (strain TFB-10046 / SS5)</name>
    <name type="common">White-rot fungus</name>
    <name type="synonym">Auricularia delicata (strain TFB10046)</name>
    <dbReference type="NCBI Taxonomy" id="717982"/>
    <lineage>
        <taxon>Eukaryota</taxon>
        <taxon>Fungi</taxon>
        <taxon>Dikarya</taxon>
        <taxon>Basidiomycota</taxon>
        <taxon>Agaricomycotina</taxon>
        <taxon>Agaricomycetes</taxon>
        <taxon>Auriculariales</taxon>
        <taxon>Auriculariaceae</taxon>
        <taxon>Auricularia</taxon>
    </lineage>
</organism>
<evidence type="ECO:0000313" key="3">
    <source>
        <dbReference type="Proteomes" id="UP000006514"/>
    </source>
</evidence>
<feature type="chain" id="PRO_5003741452" description="Extracellular membrane protein CFEM domain-containing protein" evidence="1">
    <location>
        <begin position="18"/>
        <end position="236"/>
    </location>
</feature>
<dbReference type="AlphaFoldDB" id="J0WSF3"/>
<keyword evidence="3" id="KW-1185">Reference proteome</keyword>
<keyword evidence="1" id="KW-0732">Signal</keyword>
<dbReference type="InParanoid" id="J0WSF3"/>
<protein>
    <recommendedName>
        <fullName evidence="4">Extracellular membrane protein CFEM domain-containing protein</fullName>
    </recommendedName>
</protein>
<evidence type="ECO:0000313" key="2">
    <source>
        <dbReference type="EMBL" id="EJD35100.1"/>
    </source>
</evidence>
<sequence length="236" mass="25227">MRFLHIILAAAAGLAAAQQNATECRAACGEWAATQHRRQAAACGATPVADAQCFCQTTAMLYGVQECMLANCPTLATNLLEQCKDIRAALRVGSAAPREKQEQALRLTFLIIFPRTNMQALAILLAASSLALAQDIAQCRTACKEQPAVVDSLSFFRCTKNGTLTDADTRTRCACRDVKLFFDVQTCMTSTCPALAPQFRDECDNFTLNGATARASLSGIFGAALTGAAFLWSLSV</sequence>
<evidence type="ECO:0000256" key="1">
    <source>
        <dbReference type="SAM" id="SignalP"/>
    </source>
</evidence>
<proteinExistence type="predicted"/>
<dbReference type="KEGG" id="adl:AURDEDRAFT_175824"/>
<dbReference type="EMBL" id="JH687904">
    <property type="protein sequence ID" value="EJD35100.1"/>
    <property type="molecule type" value="Genomic_DNA"/>
</dbReference>
<dbReference type="Proteomes" id="UP000006514">
    <property type="component" value="Unassembled WGS sequence"/>
</dbReference>
<accession>J0WSF3</accession>
<reference evidence="3" key="1">
    <citation type="journal article" date="2012" name="Science">
        <title>The Paleozoic origin of enzymatic lignin decomposition reconstructed from 31 fungal genomes.</title>
        <authorList>
            <person name="Floudas D."/>
            <person name="Binder M."/>
            <person name="Riley R."/>
            <person name="Barry K."/>
            <person name="Blanchette R.A."/>
            <person name="Henrissat B."/>
            <person name="Martinez A.T."/>
            <person name="Otillar R."/>
            <person name="Spatafora J.W."/>
            <person name="Yadav J.S."/>
            <person name="Aerts A."/>
            <person name="Benoit I."/>
            <person name="Boyd A."/>
            <person name="Carlson A."/>
            <person name="Copeland A."/>
            <person name="Coutinho P.M."/>
            <person name="de Vries R.P."/>
            <person name="Ferreira P."/>
            <person name="Findley K."/>
            <person name="Foster B."/>
            <person name="Gaskell J."/>
            <person name="Glotzer D."/>
            <person name="Gorecki P."/>
            <person name="Heitman J."/>
            <person name="Hesse C."/>
            <person name="Hori C."/>
            <person name="Igarashi K."/>
            <person name="Jurgens J.A."/>
            <person name="Kallen N."/>
            <person name="Kersten P."/>
            <person name="Kohler A."/>
            <person name="Kuees U."/>
            <person name="Kumar T.K.A."/>
            <person name="Kuo A."/>
            <person name="LaButti K."/>
            <person name="Larrondo L.F."/>
            <person name="Lindquist E."/>
            <person name="Ling A."/>
            <person name="Lombard V."/>
            <person name="Lucas S."/>
            <person name="Lundell T."/>
            <person name="Martin R."/>
            <person name="McLaughlin D.J."/>
            <person name="Morgenstern I."/>
            <person name="Morin E."/>
            <person name="Murat C."/>
            <person name="Nagy L.G."/>
            <person name="Nolan M."/>
            <person name="Ohm R.A."/>
            <person name="Patyshakuliyeva A."/>
            <person name="Rokas A."/>
            <person name="Ruiz-Duenas F.J."/>
            <person name="Sabat G."/>
            <person name="Salamov A."/>
            <person name="Samejima M."/>
            <person name="Schmutz J."/>
            <person name="Slot J.C."/>
            <person name="St John F."/>
            <person name="Stenlid J."/>
            <person name="Sun H."/>
            <person name="Sun S."/>
            <person name="Syed K."/>
            <person name="Tsang A."/>
            <person name="Wiebenga A."/>
            <person name="Young D."/>
            <person name="Pisabarro A."/>
            <person name="Eastwood D.C."/>
            <person name="Martin F."/>
            <person name="Cullen D."/>
            <person name="Grigoriev I.V."/>
            <person name="Hibbett D.S."/>
        </authorList>
    </citation>
    <scope>NUCLEOTIDE SEQUENCE [LARGE SCALE GENOMIC DNA]</scope>
    <source>
        <strain evidence="3">TFB10046</strain>
    </source>
</reference>